<dbReference type="STRING" id="1095630.A0A2J6TIZ1"/>
<dbReference type="Proteomes" id="UP000235371">
    <property type="component" value="Unassembled WGS sequence"/>
</dbReference>
<comment type="subcellular location">
    <subcellularLocation>
        <location evidence="1">Nucleus</location>
    </subcellularLocation>
</comment>
<keyword evidence="3" id="KW-0805">Transcription regulation</keyword>
<dbReference type="PANTHER" id="PTHR47338">
    <property type="entry name" value="ZN(II)2CYS6 TRANSCRIPTION FACTOR (EUROFUNG)-RELATED"/>
    <property type="match status" value="1"/>
</dbReference>
<keyword evidence="4" id="KW-0804">Transcription</keyword>
<evidence type="ECO:0000256" key="5">
    <source>
        <dbReference type="ARBA" id="ARBA00023242"/>
    </source>
</evidence>
<name>A0A2J6TIZ1_9HELO</name>
<dbReference type="GO" id="GO:0003677">
    <property type="term" value="F:DNA binding"/>
    <property type="evidence" value="ECO:0007669"/>
    <property type="project" value="InterPro"/>
</dbReference>
<feature type="domain" description="Xylanolytic transcriptional activator regulatory" evidence="7">
    <location>
        <begin position="338"/>
        <end position="417"/>
    </location>
</feature>
<keyword evidence="5" id="KW-0539">Nucleus</keyword>
<dbReference type="InParanoid" id="A0A2J6TIZ1"/>
<dbReference type="AlphaFoldDB" id="A0A2J6TIZ1"/>
<evidence type="ECO:0000256" key="2">
    <source>
        <dbReference type="ARBA" id="ARBA00022723"/>
    </source>
</evidence>
<evidence type="ECO:0000256" key="6">
    <source>
        <dbReference type="SAM" id="MobiDB-lite"/>
    </source>
</evidence>
<protein>
    <recommendedName>
        <fullName evidence="7">Xylanolytic transcriptional activator regulatory domain-containing protein</fullName>
    </recommendedName>
</protein>
<dbReference type="GO" id="GO:0006351">
    <property type="term" value="P:DNA-templated transcription"/>
    <property type="evidence" value="ECO:0007669"/>
    <property type="project" value="InterPro"/>
</dbReference>
<dbReference type="CDD" id="cd12148">
    <property type="entry name" value="fungal_TF_MHR"/>
    <property type="match status" value="1"/>
</dbReference>
<dbReference type="OrthoDB" id="3462402at2759"/>
<evidence type="ECO:0000256" key="4">
    <source>
        <dbReference type="ARBA" id="ARBA00023163"/>
    </source>
</evidence>
<dbReference type="GO" id="GO:0008270">
    <property type="term" value="F:zinc ion binding"/>
    <property type="evidence" value="ECO:0007669"/>
    <property type="project" value="InterPro"/>
</dbReference>
<dbReference type="GO" id="GO:0000981">
    <property type="term" value="F:DNA-binding transcription factor activity, RNA polymerase II-specific"/>
    <property type="evidence" value="ECO:0007669"/>
    <property type="project" value="InterPro"/>
</dbReference>
<gene>
    <name evidence="8" type="ORF">K444DRAFT_627839</name>
</gene>
<accession>A0A2J6TIZ1</accession>
<dbReference type="EMBL" id="KZ613783">
    <property type="protein sequence ID" value="PMD62986.1"/>
    <property type="molecule type" value="Genomic_DNA"/>
</dbReference>
<dbReference type="GeneID" id="36590927"/>
<sequence length="657" mass="74655">MHRPALTNRACDGGKPQCSLCQRTRTSCLYPQRKTRRSAQDHRRSTSQIGTSASSRDGSEPSMQPVGQQSATPTQYTTSSLPESTGEGHNPSYDNARWADQVDNFYYLGSPVSLSTTSQLEYTSPTDQDMVDFLTQALPDIWMPEAIPEFGSLANAMIIGDGGQHTFQATGASENAGADEYQTEQEANSITIAHPEAYQSEETKFHHDSPALDVPRVVIDNLIDLYFRRIQVFLPLFHQPTFQQTHLRRNHELQYVNLTKTSIFVLYGMMALSARFSSLSHFEDIPMKERGSQFARKAQTLFHETVQGFEHHEPSLMWLQGCILLAYYNQSCRPAMGCDLMISYCTRFAYSLGLHRIDENSPPEPSSVEDWIKKEEQRRAWWSVWELDAFDSISTRRPFSIDIHRMCVCLPVSDEAWFSGKETESAILSPDILQCWKALRNSPNQDERAWFLISNFITVQALELCQQPHISKKTISDIETVVSCFSLLFHETFRASNDQLIFDEANYGKSNWLLLTRLMVQGHIATRMLTRRNSSEPILTGTNRFLGKSHEPSTLVLPSKAAISATSIEDYIQPATEAFRLYQLWSPEFIGLCPPPMVCIITGPAAIMLRYARHMRKEQSGGEKEPSIQEDLLILILSHFARYWNIGLLLLDFVRAF</sequence>
<evidence type="ECO:0000259" key="7">
    <source>
        <dbReference type="SMART" id="SM00906"/>
    </source>
</evidence>
<dbReference type="Pfam" id="PF04082">
    <property type="entry name" value="Fungal_trans"/>
    <property type="match status" value="1"/>
</dbReference>
<dbReference type="RefSeq" id="XP_024739890.1">
    <property type="nucleotide sequence ID" value="XM_024882850.1"/>
</dbReference>
<evidence type="ECO:0000313" key="9">
    <source>
        <dbReference type="Proteomes" id="UP000235371"/>
    </source>
</evidence>
<dbReference type="PANTHER" id="PTHR47338:SF5">
    <property type="entry name" value="ZN(II)2CYS6 TRANSCRIPTION FACTOR (EUROFUNG)"/>
    <property type="match status" value="1"/>
</dbReference>
<evidence type="ECO:0000313" key="8">
    <source>
        <dbReference type="EMBL" id="PMD62986.1"/>
    </source>
</evidence>
<keyword evidence="2" id="KW-0479">Metal-binding</keyword>
<evidence type="ECO:0000256" key="1">
    <source>
        <dbReference type="ARBA" id="ARBA00004123"/>
    </source>
</evidence>
<proteinExistence type="predicted"/>
<dbReference type="GO" id="GO:0005634">
    <property type="term" value="C:nucleus"/>
    <property type="evidence" value="ECO:0007669"/>
    <property type="project" value="UniProtKB-SubCell"/>
</dbReference>
<dbReference type="SMART" id="SM00906">
    <property type="entry name" value="Fungal_trans"/>
    <property type="match status" value="1"/>
</dbReference>
<feature type="region of interest" description="Disordered" evidence="6">
    <location>
        <begin position="32"/>
        <end position="96"/>
    </location>
</feature>
<organism evidence="8 9">
    <name type="scientific">Hyaloscypha bicolor E</name>
    <dbReference type="NCBI Taxonomy" id="1095630"/>
    <lineage>
        <taxon>Eukaryota</taxon>
        <taxon>Fungi</taxon>
        <taxon>Dikarya</taxon>
        <taxon>Ascomycota</taxon>
        <taxon>Pezizomycotina</taxon>
        <taxon>Leotiomycetes</taxon>
        <taxon>Helotiales</taxon>
        <taxon>Hyaloscyphaceae</taxon>
        <taxon>Hyaloscypha</taxon>
        <taxon>Hyaloscypha bicolor</taxon>
    </lineage>
</organism>
<reference evidence="8 9" key="1">
    <citation type="submission" date="2016-04" db="EMBL/GenBank/DDBJ databases">
        <title>A degradative enzymes factory behind the ericoid mycorrhizal symbiosis.</title>
        <authorList>
            <consortium name="DOE Joint Genome Institute"/>
            <person name="Martino E."/>
            <person name="Morin E."/>
            <person name="Grelet G."/>
            <person name="Kuo A."/>
            <person name="Kohler A."/>
            <person name="Daghino S."/>
            <person name="Barry K."/>
            <person name="Choi C."/>
            <person name="Cichocki N."/>
            <person name="Clum A."/>
            <person name="Copeland A."/>
            <person name="Hainaut M."/>
            <person name="Haridas S."/>
            <person name="Labutti K."/>
            <person name="Lindquist E."/>
            <person name="Lipzen A."/>
            <person name="Khouja H.-R."/>
            <person name="Murat C."/>
            <person name="Ohm R."/>
            <person name="Olson A."/>
            <person name="Spatafora J."/>
            <person name="Veneault-Fourrey C."/>
            <person name="Henrissat B."/>
            <person name="Grigoriev I."/>
            <person name="Martin F."/>
            <person name="Perotto S."/>
        </authorList>
    </citation>
    <scope>NUCLEOTIDE SEQUENCE [LARGE SCALE GENOMIC DNA]</scope>
    <source>
        <strain evidence="8 9">E</strain>
    </source>
</reference>
<keyword evidence="9" id="KW-1185">Reference proteome</keyword>
<feature type="compositionally biased region" description="Polar residues" evidence="6">
    <location>
        <begin position="46"/>
        <end position="83"/>
    </location>
</feature>
<dbReference type="InterPro" id="IPR007219">
    <property type="entry name" value="XnlR_reg_dom"/>
</dbReference>
<dbReference type="InterPro" id="IPR050815">
    <property type="entry name" value="TF_fung"/>
</dbReference>
<evidence type="ECO:0000256" key="3">
    <source>
        <dbReference type="ARBA" id="ARBA00023015"/>
    </source>
</evidence>